<dbReference type="GO" id="GO:0000974">
    <property type="term" value="C:Prp19 complex"/>
    <property type="evidence" value="ECO:0007669"/>
    <property type="project" value="EnsemblFungi"/>
</dbReference>
<dbReference type="InterPro" id="IPR048995">
    <property type="entry name" value="STL11/RBM22-like_N"/>
</dbReference>
<feature type="domain" description="STL11/RBM22-like N-terminal" evidence="6">
    <location>
        <begin position="4"/>
        <end position="122"/>
    </location>
</feature>
<evidence type="ECO:0000256" key="5">
    <source>
        <dbReference type="SAM" id="MobiDB-lite"/>
    </source>
</evidence>
<dbReference type="HOGENOM" id="CLU_027112_1_1_1"/>
<dbReference type="EMBL" id="HE978323">
    <property type="protein sequence ID" value="CCK72168.1"/>
    <property type="molecule type" value="Genomic_DNA"/>
</dbReference>
<feature type="coiled-coil region" evidence="4">
    <location>
        <begin position="125"/>
        <end position="152"/>
    </location>
</feature>
<sequence>MSAPIICELCLGDSPDIRVTKIPNGADCKICTLPFTVFHFKKDPRSSTIIRTIACERCAKQRNVCQCCMLDLAWHISIDERDQIISLIKGHEVKTREAQNEMMKRFVALKNGNAKLGGAEVTGDRDQLAQVMAQLEETLTRESEQKEDATNNLKRGSSNLGSTSITHIWKDLPMSETFSSENCAGVQSFFLFGIDTSIPEWQIDSTIADIVGDENWKQTPSTSLIVNHKATCGGIKFKSQLLSDKFVKELISRGCLTRGGKTKGILEVLRFRVFVLPWRQGFKITSFGRNIKENIKLRNALQAKISSNSFNLVTEGDSPGGKKLAKSAAANKHKRVGKKNKKSKRVSNLEL</sequence>
<dbReference type="Proteomes" id="UP000006310">
    <property type="component" value="Chromosome 10"/>
</dbReference>
<dbReference type="OMA" id="RNVCQCC"/>
<feature type="compositionally biased region" description="Basic residues" evidence="5">
    <location>
        <begin position="331"/>
        <end position="345"/>
    </location>
</feature>
<evidence type="ECO:0000259" key="6">
    <source>
        <dbReference type="Pfam" id="PF21369"/>
    </source>
</evidence>
<accession>J7RQS6</accession>
<gene>
    <name evidence="7" type="primary">KNAG0J00860</name>
    <name evidence="7" type="ordered locus">KNAG_0J00860</name>
</gene>
<dbReference type="GO" id="GO:0071007">
    <property type="term" value="C:U2-type catalytic step 2 spliceosome"/>
    <property type="evidence" value="ECO:0007669"/>
    <property type="project" value="TreeGrafter"/>
</dbReference>
<evidence type="ECO:0000256" key="1">
    <source>
        <dbReference type="ARBA" id="ARBA00019060"/>
    </source>
</evidence>
<keyword evidence="2" id="KW-0694">RNA-binding</keyword>
<evidence type="ECO:0000256" key="3">
    <source>
        <dbReference type="ARBA" id="ARBA00025609"/>
    </source>
</evidence>
<reference evidence="7 8" key="1">
    <citation type="journal article" date="2011" name="Proc. Natl. Acad. Sci. U.S.A.">
        <title>Evolutionary erosion of yeast sex chromosomes by mating-type switching accidents.</title>
        <authorList>
            <person name="Gordon J.L."/>
            <person name="Armisen D."/>
            <person name="Proux-Wera E."/>
            <person name="Oheigeartaigh S.S."/>
            <person name="Byrne K.P."/>
            <person name="Wolfe K.H."/>
        </authorList>
    </citation>
    <scope>NUCLEOTIDE SEQUENCE [LARGE SCALE GENOMIC DNA]</scope>
    <source>
        <strain evidence="8">ATCC MYA-139 / BCRC 22969 / CBS 8797 / CCRC 22969 / KCTC 17520 / NBRC 10181 / NCYC 3082</strain>
    </source>
</reference>
<protein>
    <recommendedName>
        <fullName evidence="1">Pre-mRNA-splicing factor SLT11</fullName>
    </recommendedName>
</protein>
<dbReference type="GO" id="GO:0017070">
    <property type="term" value="F:U6 snRNA binding"/>
    <property type="evidence" value="ECO:0007669"/>
    <property type="project" value="EnsemblFungi"/>
</dbReference>
<organism evidence="7 8">
    <name type="scientific">Huiozyma naganishii (strain ATCC MYA-139 / BCRC 22969 / CBS 8797 / KCTC 17520 / NBRC 10181 / NCYC 3082 / Yp74L-3)</name>
    <name type="common">Yeast</name>
    <name type="synonym">Kazachstania naganishii</name>
    <dbReference type="NCBI Taxonomy" id="1071383"/>
    <lineage>
        <taxon>Eukaryota</taxon>
        <taxon>Fungi</taxon>
        <taxon>Dikarya</taxon>
        <taxon>Ascomycota</taxon>
        <taxon>Saccharomycotina</taxon>
        <taxon>Saccharomycetes</taxon>
        <taxon>Saccharomycetales</taxon>
        <taxon>Saccharomycetaceae</taxon>
        <taxon>Huiozyma</taxon>
    </lineage>
</organism>
<dbReference type="RefSeq" id="XP_022466413.1">
    <property type="nucleotide sequence ID" value="XM_022610081.1"/>
</dbReference>
<dbReference type="InterPro" id="IPR039171">
    <property type="entry name" value="Cwc2/Slt11"/>
</dbReference>
<proteinExistence type="predicted"/>
<feature type="region of interest" description="Disordered" evidence="5">
    <location>
        <begin position="316"/>
        <end position="351"/>
    </location>
</feature>
<dbReference type="GO" id="GO:0000398">
    <property type="term" value="P:mRNA splicing, via spliceosome"/>
    <property type="evidence" value="ECO:0007669"/>
    <property type="project" value="EnsemblFungi"/>
</dbReference>
<dbReference type="Pfam" id="PF21369">
    <property type="entry name" value="STL11_N"/>
    <property type="match status" value="1"/>
</dbReference>
<evidence type="ECO:0000313" key="8">
    <source>
        <dbReference type="Proteomes" id="UP000006310"/>
    </source>
</evidence>
<keyword evidence="4" id="KW-0175">Coiled coil</keyword>
<keyword evidence="8" id="KW-1185">Reference proteome</keyword>
<dbReference type="eggNOG" id="KOG0153">
    <property type="taxonomic scope" value="Eukaryota"/>
</dbReference>
<dbReference type="KEGG" id="kng:KNAG_0J00860"/>
<dbReference type="PANTHER" id="PTHR14089:SF6">
    <property type="entry name" value="PRE-MRNA-SPLICING FACTOR RBM22"/>
    <property type="match status" value="1"/>
</dbReference>
<dbReference type="GeneID" id="34527923"/>
<reference evidence="8" key="2">
    <citation type="submission" date="2012-08" db="EMBL/GenBank/DDBJ databases">
        <title>Genome sequence of Kazachstania naganishii.</title>
        <authorList>
            <person name="Gordon J.L."/>
            <person name="Armisen D."/>
            <person name="Proux-Wera E."/>
            <person name="OhEigeartaigh S.S."/>
            <person name="Byrne K.P."/>
            <person name="Wolfe K.H."/>
        </authorList>
    </citation>
    <scope>NUCLEOTIDE SEQUENCE [LARGE SCALE GENOMIC DNA]</scope>
    <source>
        <strain evidence="8">ATCC MYA-139 / BCRC 22969 / CBS 8797 / CCRC 22969 / KCTC 17520 / NBRC 10181 / NCYC 3082</strain>
    </source>
</reference>
<comment type="function">
    <text evidence="3">Involved in pre-mRNA splicing. Facilitates the cooperative formation of U2/U6 helix II in association with stem II in the spliceosome. Binds to RNA.</text>
</comment>
<name>J7RQS6_HUIN7</name>
<dbReference type="PANTHER" id="PTHR14089">
    <property type="entry name" value="PRE-MRNA-SPLICING FACTOR RBM22"/>
    <property type="match status" value="1"/>
</dbReference>
<evidence type="ECO:0000313" key="7">
    <source>
        <dbReference type="EMBL" id="CCK72168.1"/>
    </source>
</evidence>
<dbReference type="AlphaFoldDB" id="J7RQS6"/>
<dbReference type="GO" id="GO:0071006">
    <property type="term" value="C:U2-type catalytic step 1 spliceosome"/>
    <property type="evidence" value="ECO:0007669"/>
    <property type="project" value="TreeGrafter"/>
</dbReference>
<dbReference type="GO" id="GO:0036002">
    <property type="term" value="F:pre-mRNA binding"/>
    <property type="evidence" value="ECO:0007669"/>
    <property type="project" value="TreeGrafter"/>
</dbReference>
<dbReference type="STRING" id="1071383.J7RQS6"/>
<evidence type="ECO:0000256" key="4">
    <source>
        <dbReference type="SAM" id="Coils"/>
    </source>
</evidence>
<dbReference type="OrthoDB" id="10259600at2759"/>
<evidence type="ECO:0000256" key="2">
    <source>
        <dbReference type="ARBA" id="ARBA00022884"/>
    </source>
</evidence>